<proteinExistence type="predicted"/>
<reference evidence="1 2" key="1">
    <citation type="submission" date="2014-06" db="EMBL/GenBank/DDBJ databases">
        <title>Genome evolution of avian class.</title>
        <authorList>
            <person name="Zhang G."/>
            <person name="Li C."/>
        </authorList>
    </citation>
    <scope>NUCLEOTIDE SEQUENCE [LARGE SCALE GENOMIC DNA]</scope>
    <source>
        <strain evidence="1">BGI_N309</strain>
    </source>
</reference>
<organism evidence="1 2">
    <name type="scientific">Tinamus guttatus</name>
    <name type="common">White-throated tinamou</name>
    <dbReference type="NCBI Taxonomy" id="94827"/>
    <lineage>
        <taxon>Eukaryota</taxon>
        <taxon>Metazoa</taxon>
        <taxon>Chordata</taxon>
        <taxon>Craniata</taxon>
        <taxon>Vertebrata</taxon>
        <taxon>Euteleostomi</taxon>
        <taxon>Archelosauria</taxon>
        <taxon>Archosauria</taxon>
        <taxon>Dinosauria</taxon>
        <taxon>Saurischia</taxon>
        <taxon>Theropoda</taxon>
        <taxon>Coelurosauria</taxon>
        <taxon>Aves</taxon>
        <taxon>Palaeognathae</taxon>
        <taxon>Tinamiformes</taxon>
        <taxon>Tinamidae</taxon>
        <taxon>Tinamus</taxon>
    </lineage>
</organism>
<gene>
    <name evidence="1" type="ORF">N309_08507</name>
</gene>
<dbReference type="Proteomes" id="UP000053641">
    <property type="component" value="Unassembled WGS sequence"/>
</dbReference>
<evidence type="ECO:0000313" key="1">
    <source>
        <dbReference type="EMBL" id="KGL78115.1"/>
    </source>
</evidence>
<dbReference type="AlphaFoldDB" id="A0A099ZB95"/>
<sequence length="101" mass="11731">DLFIIIQLMMTCRMNGVQTEVSLFHPMKMYQNLLSPHPLHFTEIMGLIMMTLTEVTVIDQVVQKTIGECILQMNLIEEKTDLHHILPIQCIHLPLCTRKMV</sequence>
<evidence type="ECO:0000313" key="2">
    <source>
        <dbReference type="Proteomes" id="UP000053641"/>
    </source>
</evidence>
<name>A0A099ZB95_TINGU</name>
<keyword evidence="2" id="KW-1185">Reference proteome</keyword>
<dbReference type="EMBL" id="KL890753">
    <property type="protein sequence ID" value="KGL78115.1"/>
    <property type="molecule type" value="Genomic_DNA"/>
</dbReference>
<accession>A0A099ZB95</accession>
<feature type="non-terminal residue" evidence="1">
    <location>
        <position position="1"/>
    </location>
</feature>
<feature type="non-terminal residue" evidence="1">
    <location>
        <position position="101"/>
    </location>
</feature>
<protein>
    <submittedName>
        <fullName evidence="1">Uncharacterized protein</fullName>
    </submittedName>
</protein>